<dbReference type="Proteomes" id="UP000440713">
    <property type="component" value="Unassembled WGS sequence"/>
</dbReference>
<dbReference type="RefSeq" id="WP_154538199.1">
    <property type="nucleotide sequence ID" value="NZ_VUNE01000004.1"/>
</dbReference>
<feature type="transmembrane region" description="Helical" evidence="1">
    <location>
        <begin position="21"/>
        <end position="42"/>
    </location>
</feature>
<keyword evidence="1" id="KW-0472">Membrane</keyword>
<evidence type="ECO:0000313" key="3">
    <source>
        <dbReference type="Proteomes" id="UP000440713"/>
    </source>
</evidence>
<feature type="transmembrane region" description="Helical" evidence="1">
    <location>
        <begin position="402"/>
        <end position="419"/>
    </location>
</feature>
<keyword evidence="1" id="KW-1133">Transmembrane helix</keyword>
<dbReference type="Pfam" id="PF09586">
    <property type="entry name" value="YfhO"/>
    <property type="match status" value="1"/>
</dbReference>
<comment type="caution">
    <text evidence="2">The sequence shown here is derived from an EMBL/GenBank/DDBJ whole genome shotgun (WGS) entry which is preliminary data.</text>
</comment>
<feature type="transmembrane region" description="Helical" evidence="1">
    <location>
        <begin position="120"/>
        <end position="142"/>
    </location>
</feature>
<feature type="transmembrane region" description="Helical" evidence="1">
    <location>
        <begin position="343"/>
        <end position="359"/>
    </location>
</feature>
<dbReference type="PANTHER" id="PTHR38454">
    <property type="entry name" value="INTEGRAL MEMBRANE PROTEIN-RELATED"/>
    <property type="match status" value="1"/>
</dbReference>
<reference evidence="2 3" key="1">
    <citation type="submission" date="2019-08" db="EMBL/GenBank/DDBJ databases">
        <title>In-depth cultivation of the pig gut microbiome towards novel bacterial diversity and tailored functional studies.</title>
        <authorList>
            <person name="Wylensek D."/>
            <person name="Hitch T.C.A."/>
            <person name="Clavel T."/>
        </authorList>
    </citation>
    <scope>NUCLEOTIDE SEQUENCE [LARGE SCALE GENOMIC DNA]</scope>
    <source>
        <strain evidence="2 3">WCA-SAB-591-4A-A</strain>
    </source>
</reference>
<dbReference type="EMBL" id="VUNE01000004">
    <property type="protein sequence ID" value="MST62787.1"/>
    <property type="molecule type" value="Genomic_DNA"/>
</dbReference>
<feature type="transmembrane region" description="Helical" evidence="1">
    <location>
        <begin position="206"/>
        <end position="239"/>
    </location>
</feature>
<dbReference type="AlphaFoldDB" id="A0A6N7XHG8"/>
<gene>
    <name evidence="2" type="ORF">FYJ71_07380</name>
</gene>
<organism evidence="2 3">
    <name type="scientific">Peptostreptococcus porci</name>
    <dbReference type="NCBI Taxonomy" id="2652282"/>
    <lineage>
        <taxon>Bacteria</taxon>
        <taxon>Bacillati</taxon>
        <taxon>Bacillota</taxon>
        <taxon>Clostridia</taxon>
        <taxon>Peptostreptococcales</taxon>
        <taxon>Peptostreptococcaceae</taxon>
        <taxon>Peptostreptococcus</taxon>
    </lineage>
</organism>
<accession>A0A6N7XHG8</accession>
<keyword evidence="1" id="KW-0812">Transmembrane</keyword>
<feature type="transmembrane region" description="Helical" evidence="1">
    <location>
        <begin position="431"/>
        <end position="450"/>
    </location>
</feature>
<dbReference type="InterPro" id="IPR018580">
    <property type="entry name" value="Uncharacterised_YfhO"/>
</dbReference>
<feature type="transmembrane region" description="Helical" evidence="1">
    <location>
        <begin position="865"/>
        <end position="886"/>
    </location>
</feature>
<proteinExistence type="predicted"/>
<feature type="transmembrane region" description="Helical" evidence="1">
    <location>
        <begin position="259"/>
        <end position="281"/>
    </location>
</feature>
<dbReference type="PANTHER" id="PTHR38454:SF1">
    <property type="entry name" value="INTEGRAL MEMBRANE PROTEIN"/>
    <property type="match status" value="1"/>
</dbReference>
<evidence type="ECO:0000256" key="1">
    <source>
        <dbReference type="SAM" id="Phobius"/>
    </source>
</evidence>
<feature type="transmembrane region" description="Helical" evidence="1">
    <location>
        <begin position="371"/>
        <end position="390"/>
    </location>
</feature>
<protein>
    <submittedName>
        <fullName evidence="2">YfhO family protein</fullName>
    </submittedName>
</protein>
<sequence length="891" mass="102187">MFIGKNRGFFRRFQKEVLNKNNPFTIYTYIFILMAFIILVMLKFNGLSLIYKGDALSQHFPSQFYLIKTINDFFFDFARNIESFNFKLGFGSDSLFTYYHYGLFDPLNILLIPLKNVDPVVVYSIRIIFRLYASGVCFIIMCRYFLRIRHEDRSVVSISLGAIIYVFSNYPLSSGVTHPYFGYSTILLPLMIIGASKLIRDNSKKMFVITSFLSIVVNFYFAYIIAFQILIYAIVYIIKVTKGKNKRFIVGFRLFFRGIYSYLIAVLLSACVIFPMIYGIVNSIRNNSICIDLPIITQRHIVLRYFFDFFKIPRAGDAVTAGIAIVTLFTISLLFCSKGRTKLKLLCAIVVVAVFVPKFQSAMTGFSYANYRWTFAVALLVSYIFVEMFDELTGLNNKENKKMLYVCYAYMFLYVVYAIHLFFKKSYPESLVLAMLDVSGLIVFLSYTYVLVYKNGNKKRRYLIAMTVVTICMSMCVYVGKASIAGVLAKTKSVRNMITSRELIELSNVSGSIFERVDNSDPRSMNFSDIYGYGSSSIYYSIENKNLSMFNLIMKNSKAAPVTLMNNMDSRVALDNLMSVKFYVGRKKIPYGYEQTYMKDVYVNSNYIPFGFTYDSFVDYKQVRDYSSLDLQELMLRSCVVEGVDKNIKNKIKSGNIARNVEKIGDNLSVKLSLSGKIKTSKKINLVADLKANKNGELYLHLPSQDSFKNMDKLEARVNGESNRTNFTKKNTRWYSGETDSLINLGYLKKGTHKVEISIPSGVEFDTKDMSFEIRDVKYVEEASKVLSKEYLKKISTNSRGFEGEIDVSKDKLMFVSIPYGDSWRAFVDGREAEIKKANIGFMAIHLGKGRHRVRFVYDRPYQKIGLIVSLGTLLLLGIFKLYNLISKKSV</sequence>
<name>A0A6N7XHG8_9FIRM</name>
<feature type="transmembrane region" description="Helical" evidence="1">
    <location>
        <begin position="319"/>
        <end position="336"/>
    </location>
</feature>
<keyword evidence="3" id="KW-1185">Reference proteome</keyword>
<feature type="transmembrane region" description="Helical" evidence="1">
    <location>
        <begin position="462"/>
        <end position="480"/>
    </location>
</feature>
<evidence type="ECO:0000313" key="2">
    <source>
        <dbReference type="EMBL" id="MST62787.1"/>
    </source>
</evidence>
<feature type="transmembrane region" description="Helical" evidence="1">
    <location>
        <begin position="154"/>
        <end position="172"/>
    </location>
</feature>